<accession>A0A2P5AZ83</accession>
<feature type="region of interest" description="Disordered" evidence="1">
    <location>
        <begin position="50"/>
        <end position="71"/>
    </location>
</feature>
<organism evidence="2 3">
    <name type="scientific">Trema orientale</name>
    <name type="common">Charcoal tree</name>
    <name type="synonym">Celtis orientalis</name>
    <dbReference type="NCBI Taxonomy" id="63057"/>
    <lineage>
        <taxon>Eukaryota</taxon>
        <taxon>Viridiplantae</taxon>
        <taxon>Streptophyta</taxon>
        <taxon>Embryophyta</taxon>
        <taxon>Tracheophyta</taxon>
        <taxon>Spermatophyta</taxon>
        <taxon>Magnoliopsida</taxon>
        <taxon>eudicotyledons</taxon>
        <taxon>Gunneridae</taxon>
        <taxon>Pentapetalae</taxon>
        <taxon>rosids</taxon>
        <taxon>fabids</taxon>
        <taxon>Rosales</taxon>
        <taxon>Cannabaceae</taxon>
        <taxon>Trema</taxon>
    </lineage>
</organism>
<dbReference type="AlphaFoldDB" id="A0A2P5AZ83"/>
<reference evidence="3" key="1">
    <citation type="submission" date="2016-06" db="EMBL/GenBank/DDBJ databases">
        <title>Parallel loss of symbiosis genes in relatives of nitrogen-fixing non-legume Parasponia.</title>
        <authorList>
            <person name="Van Velzen R."/>
            <person name="Holmer R."/>
            <person name="Bu F."/>
            <person name="Rutten L."/>
            <person name="Van Zeijl A."/>
            <person name="Liu W."/>
            <person name="Santuari L."/>
            <person name="Cao Q."/>
            <person name="Sharma T."/>
            <person name="Shen D."/>
            <person name="Roswanjaya Y."/>
            <person name="Wardhani T."/>
            <person name="Kalhor M.S."/>
            <person name="Jansen J."/>
            <person name="Van den Hoogen J."/>
            <person name="Gungor B."/>
            <person name="Hartog M."/>
            <person name="Hontelez J."/>
            <person name="Verver J."/>
            <person name="Yang W.-C."/>
            <person name="Schijlen E."/>
            <person name="Repin R."/>
            <person name="Schilthuizen M."/>
            <person name="Schranz E."/>
            <person name="Heidstra R."/>
            <person name="Miyata K."/>
            <person name="Fedorova E."/>
            <person name="Kohlen W."/>
            <person name="Bisseling T."/>
            <person name="Smit S."/>
            <person name="Geurts R."/>
        </authorList>
    </citation>
    <scope>NUCLEOTIDE SEQUENCE [LARGE SCALE GENOMIC DNA]</scope>
    <source>
        <strain evidence="3">cv. RG33-2</strain>
    </source>
</reference>
<gene>
    <name evidence="2" type="ORF">TorRG33x02_337130</name>
</gene>
<evidence type="ECO:0000256" key="1">
    <source>
        <dbReference type="SAM" id="MobiDB-lite"/>
    </source>
</evidence>
<name>A0A2P5AZ83_TREOI</name>
<dbReference type="Proteomes" id="UP000237000">
    <property type="component" value="Unassembled WGS sequence"/>
</dbReference>
<comment type="caution">
    <text evidence="2">The sequence shown here is derived from an EMBL/GenBank/DDBJ whole genome shotgun (WGS) entry which is preliminary data.</text>
</comment>
<dbReference type="InParanoid" id="A0A2P5AZ83"/>
<dbReference type="EMBL" id="JXTC01000649">
    <property type="protein sequence ID" value="PON41877.1"/>
    <property type="molecule type" value="Genomic_DNA"/>
</dbReference>
<dbReference type="OrthoDB" id="10493833at2759"/>
<proteinExistence type="predicted"/>
<keyword evidence="3" id="KW-1185">Reference proteome</keyword>
<evidence type="ECO:0000313" key="3">
    <source>
        <dbReference type="Proteomes" id="UP000237000"/>
    </source>
</evidence>
<sequence length="177" mass="18347">MLKNPLLAYIMGHSGLVASDTTKVCCSVARASFSSCDTLGSALSYPETDSPDVLVDSAPPPSNEFRTLSPSQDSFPPPPLALAVIPPPPIDLKLLSPTSDFTTSPHSAALSAMLAFSVMIPPDDDSPFPVLDLSAEASLSKAIHLLISSLLLLVEPELLFAPTSGLSPAPVTGFSTS</sequence>
<evidence type="ECO:0000313" key="2">
    <source>
        <dbReference type="EMBL" id="PON41877.1"/>
    </source>
</evidence>
<protein>
    <submittedName>
        <fullName evidence="2">Uncharacterized protein</fullName>
    </submittedName>
</protein>